<dbReference type="PROSITE" id="PS51257">
    <property type="entry name" value="PROKAR_LIPOPROTEIN"/>
    <property type="match status" value="1"/>
</dbReference>
<dbReference type="AlphaFoldDB" id="A0A1T5B1T6"/>
<dbReference type="InterPro" id="IPR025316">
    <property type="entry name" value="DUF4221"/>
</dbReference>
<organism evidence="1 2">
    <name type="scientific">Daejeonella lutea</name>
    <dbReference type="NCBI Taxonomy" id="572036"/>
    <lineage>
        <taxon>Bacteria</taxon>
        <taxon>Pseudomonadati</taxon>
        <taxon>Bacteroidota</taxon>
        <taxon>Sphingobacteriia</taxon>
        <taxon>Sphingobacteriales</taxon>
        <taxon>Sphingobacteriaceae</taxon>
        <taxon>Daejeonella</taxon>
    </lineage>
</organism>
<name>A0A1T5B1T6_9SPHI</name>
<evidence type="ECO:0000313" key="2">
    <source>
        <dbReference type="Proteomes" id="UP000189981"/>
    </source>
</evidence>
<reference evidence="2" key="1">
    <citation type="submission" date="2017-02" db="EMBL/GenBank/DDBJ databases">
        <authorList>
            <person name="Varghese N."/>
            <person name="Submissions S."/>
        </authorList>
    </citation>
    <scope>NUCLEOTIDE SEQUENCE [LARGE SCALE GENOMIC DNA]</scope>
    <source>
        <strain evidence="2">DSM 22385</strain>
    </source>
</reference>
<keyword evidence="2" id="KW-1185">Reference proteome</keyword>
<dbReference type="Proteomes" id="UP000189981">
    <property type="component" value="Unassembled WGS sequence"/>
</dbReference>
<dbReference type="RefSeq" id="WP_079701714.1">
    <property type="nucleotide sequence ID" value="NZ_FUYR01000001.1"/>
</dbReference>
<dbReference type="STRING" id="572036.SAMN05661099_1209"/>
<proteinExistence type="predicted"/>
<protein>
    <recommendedName>
        <fullName evidence="3">DUF4221 domain-containing protein</fullName>
    </recommendedName>
</protein>
<gene>
    <name evidence="1" type="ORF">SAMN05661099_1209</name>
</gene>
<dbReference type="EMBL" id="FUYR01000001">
    <property type="protein sequence ID" value="SKB41192.1"/>
    <property type="molecule type" value="Genomic_DNA"/>
</dbReference>
<sequence>MKNISLASTLYLLIFLISCKEKVAVKSSDPYYNKKNSLEYKDSVTLQANGSVSFPLSANVPLLSKSIHFFTDESGRYYTSLSLFDEQLNIYNYDSRKLVKSVKLAHEGINGVGKAEYLNHYMKSIDTIYINNEWFCRFYIVNDSAKVIGKVEFPEPGSGKFLTGPTAKPSREMKRVGNTLYVTGNLTDLNIPDHTSVKNVLTVDMTNFQPGRVFPRTELFNKGSWGASSYELFNTYNDNTKMFIYGYGGDPFLYETDHSGSPKKHYIGSKYFEKVIPFSEEKVANDKVDLKMFEKHDMVTPQYGKILFDKYRNMYYRFAYLPLTDEEYQDPNKRFRKESVIIADSNFRKIGEIVLPYKTYNTNMFFIANEGLHLAKIPELQGNGDSIKYDILKIAKK</sequence>
<evidence type="ECO:0000313" key="1">
    <source>
        <dbReference type="EMBL" id="SKB41192.1"/>
    </source>
</evidence>
<dbReference type="OrthoDB" id="828261at2"/>
<dbReference type="Pfam" id="PF13970">
    <property type="entry name" value="DUF4221"/>
    <property type="match status" value="1"/>
</dbReference>
<evidence type="ECO:0008006" key="3">
    <source>
        <dbReference type="Google" id="ProtNLM"/>
    </source>
</evidence>
<accession>A0A1T5B1T6</accession>